<dbReference type="PANTHER" id="PTHR35561">
    <property type="entry name" value="RNA 2',3'-CYCLIC PHOSPHODIESTERASE"/>
    <property type="match status" value="1"/>
</dbReference>
<dbReference type="AlphaFoldDB" id="A0A0B5F174"/>
<comment type="function">
    <text evidence="2">Hydrolyzes RNA 2',3'-cyclic phosphodiester to an RNA 2'-phosphomonoester.</text>
</comment>
<comment type="similarity">
    <text evidence="2">Belongs to the 2H phosphoesterase superfamily. ThpR family.</text>
</comment>
<evidence type="ECO:0000256" key="2">
    <source>
        <dbReference type="HAMAP-Rule" id="MF_01940"/>
    </source>
</evidence>
<name>A0A0B5F174_STRA4</name>
<feature type="active site" description="Proton acceptor" evidence="2">
    <location>
        <position position="121"/>
    </location>
</feature>
<evidence type="ECO:0000256" key="1">
    <source>
        <dbReference type="ARBA" id="ARBA00022801"/>
    </source>
</evidence>
<dbReference type="GO" id="GO:0008664">
    <property type="term" value="F:RNA 2',3'-cyclic 3'-phosphodiesterase activity"/>
    <property type="evidence" value="ECO:0007669"/>
    <property type="project" value="UniProtKB-EC"/>
</dbReference>
<dbReference type="InterPro" id="IPR009097">
    <property type="entry name" value="Cyclic_Pdiesterase"/>
</dbReference>
<feature type="short sequence motif" description="HXTX 2" evidence="2">
    <location>
        <begin position="121"/>
        <end position="124"/>
    </location>
</feature>
<dbReference type="GO" id="GO:0004113">
    <property type="term" value="F:2',3'-cyclic-nucleotide 3'-phosphodiesterase activity"/>
    <property type="evidence" value="ECO:0007669"/>
    <property type="project" value="InterPro"/>
</dbReference>
<dbReference type="HAMAP" id="MF_01940">
    <property type="entry name" value="RNA_CPDase"/>
    <property type="match status" value="1"/>
</dbReference>
<dbReference type="KEGG" id="sals:SLNWT_4265"/>
<keyword evidence="1 2" id="KW-0378">Hydrolase</keyword>
<accession>A0A0B5F174</accession>
<keyword evidence="4" id="KW-1185">Reference proteome</keyword>
<comment type="catalytic activity">
    <reaction evidence="2">
        <text>a 3'-end 2',3'-cyclophospho-ribonucleotide-RNA + H2O = a 3'-end 2'-phospho-ribonucleotide-RNA + H(+)</text>
        <dbReference type="Rhea" id="RHEA:11828"/>
        <dbReference type="Rhea" id="RHEA-COMP:10464"/>
        <dbReference type="Rhea" id="RHEA-COMP:17353"/>
        <dbReference type="ChEBI" id="CHEBI:15377"/>
        <dbReference type="ChEBI" id="CHEBI:15378"/>
        <dbReference type="ChEBI" id="CHEBI:83064"/>
        <dbReference type="ChEBI" id="CHEBI:173113"/>
        <dbReference type="EC" id="3.1.4.58"/>
    </reaction>
</comment>
<dbReference type="EC" id="3.1.4.58" evidence="2"/>
<protein>
    <recommendedName>
        <fullName evidence="2">RNA 2',3'-cyclic phosphodiesterase</fullName>
        <shortName evidence="2">RNA 2',3'-CPDase</shortName>
        <ecNumber evidence="2">3.1.4.58</ecNumber>
    </recommendedName>
</protein>
<dbReference type="InterPro" id="IPR004175">
    <property type="entry name" value="RNA_CPDase"/>
</dbReference>
<feature type="active site" description="Proton donor" evidence="2">
    <location>
        <position position="42"/>
    </location>
</feature>
<dbReference type="NCBIfam" id="TIGR02258">
    <property type="entry name" value="2_5_ligase"/>
    <property type="match status" value="1"/>
</dbReference>
<gene>
    <name evidence="3" type="ORF">SLNWT_4265</name>
</gene>
<dbReference type="EMBL" id="CP010519">
    <property type="protein sequence ID" value="AJE84641.1"/>
    <property type="molecule type" value="Genomic_DNA"/>
</dbReference>
<evidence type="ECO:0000313" key="3">
    <source>
        <dbReference type="EMBL" id="AJE84641.1"/>
    </source>
</evidence>
<dbReference type="GO" id="GO:0016874">
    <property type="term" value="F:ligase activity"/>
    <property type="evidence" value="ECO:0007669"/>
    <property type="project" value="UniProtKB-KW"/>
</dbReference>
<dbReference type="Pfam" id="PF13563">
    <property type="entry name" value="2_5_RNA_ligase2"/>
    <property type="match status" value="1"/>
</dbReference>
<organism evidence="3 4">
    <name type="scientific">Streptomyces albus (strain ATCC 21838 / DSM 41398 / FERM P-419 / JCM 4703 / NBRC 107858)</name>
    <dbReference type="NCBI Taxonomy" id="1081613"/>
    <lineage>
        <taxon>Bacteria</taxon>
        <taxon>Bacillati</taxon>
        <taxon>Actinomycetota</taxon>
        <taxon>Actinomycetes</taxon>
        <taxon>Kitasatosporales</taxon>
        <taxon>Streptomycetaceae</taxon>
        <taxon>Streptomyces</taxon>
    </lineage>
</organism>
<feature type="short sequence motif" description="HXTX 1" evidence="2">
    <location>
        <begin position="42"/>
        <end position="45"/>
    </location>
</feature>
<dbReference type="PANTHER" id="PTHR35561:SF1">
    <property type="entry name" value="RNA 2',3'-CYCLIC PHOSPHODIESTERASE"/>
    <property type="match status" value="1"/>
</dbReference>
<keyword evidence="3" id="KW-0436">Ligase</keyword>
<dbReference type="Proteomes" id="UP000031523">
    <property type="component" value="Chromosome"/>
</dbReference>
<proteinExistence type="inferred from homology"/>
<dbReference type="Gene3D" id="3.90.1140.10">
    <property type="entry name" value="Cyclic phosphodiesterase"/>
    <property type="match status" value="1"/>
</dbReference>
<evidence type="ECO:0000313" key="4">
    <source>
        <dbReference type="Proteomes" id="UP000031523"/>
    </source>
</evidence>
<dbReference type="SUPFAM" id="SSF55144">
    <property type="entry name" value="LigT-like"/>
    <property type="match status" value="1"/>
</dbReference>
<reference evidence="3 4" key="1">
    <citation type="submission" date="2015-01" db="EMBL/GenBank/DDBJ databases">
        <title>Enhanced salinomycin production by adjusting the supply of polyketide extender units in Streptomyce albus DSM 41398.</title>
        <authorList>
            <person name="Lu C."/>
        </authorList>
    </citation>
    <scope>NUCLEOTIDE SEQUENCE [LARGE SCALE GENOMIC DNA]</scope>
    <source>
        <strain evidence="4">ATCC 21838 / DSM 41398 / FERM P-419 / JCM 4703 / NBRC 107858</strain>
    </source>
</reference>
<sequence length="184" mass="19207">MRLFAAVLPPPAAVDELARAVARLRALPGAEALRWTAREGWHLTLAFYGETAEEELPALSAGLALAAAGEADFPLALRGGGRFGSRALWAGVAGDLTALGRLAERSREAGPADADRTYRPHLTLARGRGSADLAPYVSVLDAFDGTAWRAGELALVRSTLRGGPDGAGPPRYEKVAGWPLRGAG</sequence>